<dbReference type="EMBL" id="MWAK01000019">
    <property type="protein sequence ID" value="OPZ93543.1"/>
    <property type="molecule type" value="Genomic_DNA"/>
</dbReference>
<dbReference type="Pfam" id="PF14606">
    <property type="entry name" value="Lipase_GDSL_3"/>
    <property type="match status" value="1"/>
</dbReference>
<sequence>MDIVKLDSNMAVKEPGKDLLWYDAARLTIEGRGWPETEATYSRLPARAKGVVREQIWSLGKCSSGLSIHFSSNTPSLAVRWDGNRAMTHMPATGVSGVDLYVRHEGKWRWLAVGKPQKDVNQLQLFSDIGSEEREYILYLPLYNPVNKVELGLPASFELKAKPPSRKKPVVFYGTSITQGGCASRPGMCYTAILGRWLEYPTINLGFSGNGIMEAEVIDLLCELDPSVYVLDNMPNMQEDGIREREEAAIRKLKRARPGTPIVLIDSMLYCDAFLKKSRRDRCVSSNRAQYAIYEKLLKEGLTGLYYIKDDGLIGSDGEATVDGTHFTDLGYLRFSEKLFPVLRQILDGQGNTRPIK</sequence>
<evidence type="ECO:0000313" key="3">
    <source>
        <dbReference type="EMBL" id="OPZ93543.1"/>
    </source>
</evidence>
<dbReference type="InterPro" id="IPR013830">
    <property type="entry name" value="SGNH_hydro"/>
</dbReference>
<accession>A0A1V5MJW2</accession>
<dbReference type="Gene3D" id="3.40.50.1110">
    <property type="entry name" value="SGNH hydrolase"/>
    <property type="match status" value="1"/>
</dbReference>
<organism evidence="3">
    <name type="scientific">candidate division TA06 bacterium ADurb.Bin417</name>
    <dbReference type="NCBI Taxonomy" id="1852828"/>
    <lineage>
        <taxon>Bacteria</taxon>
        <taxon>Bacteria division TA06</taxon>
    </lineage>
</organism>
<evidence type="ECO:0008006" key="4">
    <source>
        <dbReference type="Google" id="ProtNLM"/>
    </source>
</evidence>
<evidence type="ECO:0000259" key="1">
    <source>
        <dbReference type="Pfam" id="PF14606"/>
    </source>
</evidence>
<evidence type="ECO:0000259" key="2">
    <source>
        <dbReference type="Pfam" id="PF14607"/>
    </source>
</evidence>
<dbReference type="InterPro" id="IPR036514">
    <property type="entry name" value="SGNH_hydro_sf"/>
</dbReference>
<protein>
    <recommendedName>
        <fullName evidence="4">SGNH hydrolase-type esterase domain-containing protein</fullName>
    </recommendedName>
</protein>
<dbReference type="Gene3D" id="2.60.120.260">
    <property type="entry name" value="Galactose-binding domain-like"/>
    <property type="match status" value="1"/>
</dbReference>
<comment type="caution">
    <text evidence="3">The sequence shown here is derived from an EMBL/GenBank/DDBJ whole genome shotgun (WGS) entry which is preliminary data.</text>
</comment>
<dbReference type="Pfam" id="PF14607">
    <property type="entry name" value="GxDLY"/>
    <property type="match status" value="1"/>
</dbReference>
<feature type="domain" description="SGNH hydrolase-type esterase N-terminal" evidence="2">
    <location>
        <begin position="21"/>
        <end position="155"/>
    </location>
</feature>
<dbReference type="InterPro" id="IPR032740">
    <property type="entry name" value="GxDLY"/>
</dbReference>
<gene>
    <name evidence="3" type="ORF">BWY73_00264</name>
</gene>
<dbReference type="SUPFAM" id="SSF52266">
    <property type="entry name" value="SGNH hydrolase"/>
    <property type="match status" value="1"/>
</dbReference>
<dbReference type="Proteomes" id="UP000485484">
    <property type="component" value="Unassembled WGS sequence"/>
</dbReference>
<reference evidence="3" key="1">
    <citation type="submission" date="2017-02" db="EMBL/GenBank/DDBJ databases">
        <title>Delving into the versatile metabolic prowess of the omnipresent phylum Bacteroidetes.</title>
        <authorList>
            <person name="Nobu M.K."/>
            <person name="Mei R."/>
            <person name="Narihiro T."/>
            <person name="Kuroda K."/>
            <person name="Liu W.-T."/>
        </authorList>
    </citation>
    <scope>NUCLEOTIDE SEQUENCE</scope>
    <source>
        <strain evidence="3">ADurb.Bin417</strain>
    </source>
</reference>
<proteinExistence type="predicted"/>
<feature type="domain" description="SGNH hydrolase-type esterase" evidence="1">
    <location>
        <begin position="167"/>
        <end position="344"/>
    </location>
</feature>
<name>A0A1V5MJW2_UNCT6</name>
<dbReference type="AlphaFoldDB" id="A0A1V5MJW2"/>